<evidence type="ECO:0000256" key="11">
    <source>
        <dbReference type="ARBA" id="ARBA00023163"/>
    </source>
</evidence>
<comment type="cofactor">
    <cofactor evidence="1">
        <name>[4Fe-4S] cluster</name>
        <dbReference type="ChEBI" id="CHEBI:49883"/>
    </cofactor>
</comment>
<organism evidence="14 15">
    <name type="scientific">Streptomyces gottesmaniae</name>
    <dbReference type="NCBI Taxonomy" id="3075518"/>
    <lineage>
        <taxon>Bacteria</taxon>
        <taxon>Bacillati</taxon>
        <taxon>Actinomycetota</taxon>
        <taxon>Actinomycetes</taxon>
        <taxon>Kitasatosporales</taxon>
        <taxon>Streptomycetaceae</taxon>
        <taxon>Streptomyces</taxon>
    </lineage>
</organism>
<feature type="compositionally biased region" description="Polar residues" evidence="12">
    <location>
        <begin position="137"/>
        <end position="146"/>
    </location>
</feature>
<evidence type="ECO:0000256" key="5">
    <source>
        <dbReference type="ARBA" id="ARBA00022723"/>
    </source>
</evidence>
<dbReference type="EMBL" id="JAVRFJ010000007">
    <property type="protein sequence ID" value="MDT0567874.1"/>
    <property type="molecule type" value="Genomic_DNA"/>
</dbReference>
<keyword evidence="5" id="KW-0479">Metal-binding</keyword>
<gene>
    <name evidence="14" type="ORF">RM704_10400</name>
</gene>
<reference evidence="14" key="1">
    <citation type="submission" date="2024-05" db="EMBL/GenBank/DDBJ databases">
        <title>30 novel species of actinomycetes from the DSMZ collection.</title>
        <authorList>
            <person name="Nouioui I."/>
        </authorList>
    </citation>
    <scope>NUCLEOTIDE SEQUENCE</scope>
    <source>
        <strain evidence="14">DSM 3412</strain>
    </source>
</reference>
<evidence type="ECO:0000256" key="6">
    <source>
        <dbReference type="ARBA" id="ARBA00023004"/>
    </source>
</evidence>
<feature type="region of interest" description="Disordered" evidence="12">
    <location>
        <begin position="77"/>
        <end position="146"/>
    </location>
</feature>
<evidence type="ECO:0000256" key="7">
    <source>
        <dbReference type="ARBA" id="ARBA00023014"/>
    </source>
</evidence>
<comment type="caution">
    <text evidence="14">The sequence shown here is derived from an EMBL/GenBank/DDBJ whole genome shotgun (WGS) entry which is preliminary data.</text>
</comment>
<evidence type="ECO:0000256" key="1">
    <source>
        <dbReference type="ARBA" id="ARBA00001966"/>
    </source>
</evidence>
<proteinExistence type="inferred from homology"/>
<keyword evidence="7" id="KW-0411">Iron-sulfur</keyword>
<accession>A0ABU2YV21</accession>
<comment type="subcellular location">
    <subcellularLocation>
        <location evidence="2">Cytoplasm</location>
    </subcellularLocation>
</comment>
<comment type="similarity">
    <text evidence="3">Belongs to the WhiB family.</text>
</comment>
<protein>
    <submittedName>
        <fullName evidence="14">WhiB family transcriptional regulator</fullName>
    </submittedName>
</protein>
<evidence type="ECO:0000259" key="13">
    <source>
        <dbReference type="PROSITE" id="PS51674"/>
    </source>
</evidence>
<sequence length="146" mass="16195">MTETSREWELRAVCRNQDPNMWFSKATWTKAKKICMEVCPVREECLEAILARESLTADTLRFGIVAGLTGAQRAKHSAVASAAKQAGKPKPKPPGAGRPLAPCGTKSAYERHRRKREPIDQACRDANSLANREYRRTGSTKVPASR</sequence>
<name>A0ABU2YV21_9ACTN</name>
<dbReference type="PROSITE" id="PS51674">
    <property type="entry name" value="4FE4S_WBL"/>
    <property type="match status" value="1"/>
</dbReference>
<keyword evidence="11" id="KW-0804">Transcription</keyword>
<keyword evidence="10" id="KW-1015">Disulfide bond</keyword>
<evidence type="ECO:0000313" key="15">
    <source>
        <dbReference type="Proteomes" id="UP001180737"/>
    </source>
</evidence>
<evidence type="ECO:0000256" key="10">
    <source>
        <dbReference type="ARBA" id="ARBA00023157"/>
    </source>
</evidence>
<feature type="domain" description="4Fe-4S Wbl-type" evidence="13">
    <location>
        <begin position="13"/>
        <end position="75"/>
    </location>
</feature>
<keyword evidence="4" id="KW-0004">4Fe-4S</keyword>
<keyword evidence="8" id="KW-0805">Transcription regulation</keyword>
<dbReference type="PANTHER" id="PTHR38839">
    <property type="entry name" value="TRANSCRIPTIONAL REGULATOR WHID-RELATED"/>
    <property type="match status" value="1"/>
</dbReference>
<evidence type="ECO:0000256" key="8">
    <source>
        <dbReference type="ARBA" id="ARBA00023015"/>
    </source>
</evidence>
<dbReference type="InterPro" id="IPR003482">
    <property type="entry name" value="Whib"/>
</dbReference>
<evidence type="ECO:0000256" key="9">
    <source>
        <dbReference type="ARBA" id="ARBA00023125"/>
    </source>
</evidence>
<dbReference type="Pfam" id="PF02467">
    <property type="entry name" value="Whib"/>
    <property type="match status" value="1"/>
</dbReference>
<evidence type="ECO:0000256" key="12">
    <source>
        <dbReference type="SAM" id="MobiDB-lite"/>
    </source>
</evidence>
<evidence type="ECO:0000313" key="14">
    <source>
        <dbReference type="EMBL" id="MDT0567874.1"/>
    </source>
</evidence>
<evidence type="ECO:0000256" key="2">
    <source>
        <dbReference type="ARBA" id="ARBA00004496"/>
    </source>
</evidence>
<keyword evidence="6" id="KW-0408">Iron</keyword>
<evidence type="ECO:0000256" key="3">
    <source>
        <dbReference type="ARBA" id="ARBA00006597"/>
    </source>
</evidence>
<evidence type="ECO:0000256" key="4">
    <source>
        <dbReference type="ARBA" id="ARBA00022485"/>
    </source>
</evidence>
<dbReference type="InterPro" id="IPR034768">
    <property type="entry name" value="4FE4S_WBL"/>
</dbReference>
<dbReference type="PANTHER" id="PTHR38839:SF4">
    <property type="entry name" value="TRANSCRIPTIONAL REGULATOR WHIB"/>
    <property type="match status" value="1"/>
</dbReference>
<keyword evidence="15" id="KW-1185">Reference proteome</keyword>
<dbReference type="Proteomes" id="UP001180737">
    <property type="component" value="Unassembled WGS sequence"/>
</dbReference>
<dbReference type="RefSeq" id="WP_033530601.1">
    <property type="nucleotide sequence ID" value="NZ_JAVRFJ010000007.1"/>
</dbReference>
<keyword evidence="9" id="KW-0238">DNA-binding</keyword>